<reference evidence="2" key="1">
    <citation type="submission" date="2014-07" db="EMBL/GenBank/DDBJ databases">
        <authorList>
            <person name="Hornung V.Bastian."/>
        </authorList>
    </citation>
    <scope>NUCLEOTIDE SEQUENCE</scope>
    <source>
        <strain evidence="2">PCE-S</strain>
    </source>
</reference>
<dbReference type="RefSeq" id="WP_208926889.1">
    <property type="nucleotide sequence ID" value="NZ_LK996027.1"/>
</dbReference>
<dbReference type="InterPro" id="IPR023385">
    <property type="entry name" value="YopX-like_C"/>
</dbReference>
<dbReference type="AlphaFoldDB" id="A0A098AUY5"/>
<accession>A0A098AUY5</accession>
<name>A0A098AUY5_DESHA</name>
<evidence type="ECO:0000259" key="1">
    <source>
        <dbReference type="Pfam" id="PF09643"/>
    </source>
</evidence>
<dbReference type="EMBL" id="LK996027">
    <property type="protein sequence ID" value="CDV96391.1"/>
    <property type="molecule type" value="Genomic_DNA"/>
</dbReference>
<evidence type="ECO:0000313" key="2">
    <source>
        <dbReference type="EMBL" id="CDV96391.1"/>
    </source>
</evidence>
<dbReference type="SUPFAM" id="SSF159006">
    <property type="entry name" value="YopX-like"/>
    <property type="match status" value="1"/>
</dbReference>
<dbReference type="Gene3D" id="2.30.30.290">
    <property type="entry name" value="YopX-like domains"/>
    <property type="match status" value="1"/>
</dbReference>
<gene>
    <name evidence="2" type="ORF">DPCES_5393</name>
</gene>
<proteinExistence type="predicted"/>
<feature type="domain" description="YopX protein" evidence="1">
    <location>
        <begin position="49"/>
        <end position="143"/>
    </location>
</feature>
<dbReference type="InterPro" id="IPR019096">
    <property type="entry name" value="YopX_protein"/>
</dbReference>
<dbReference type="PATRIC" id="fig|49338.4.peg.5805"/>
<dbReference type="Pfam" id="PF09643">
    <property type="entry name" value="YopX"/>
    <property type="match status" value="1"/>
</dbReference>
<protein>
    <submittedName>
        <fullName evidence="2">Duplicated hybrid motif</fullName>
    </submittedName>
</protein>
<sequence length="147" mass="17396">MREIKFRAWVKEVRENGELQYGGHMVDTIHSLNFTKVTNLMTGVTPIGISCFVPGLFYGRVENLKLDEIELMQYAERHDKHGKEVYERDIVKALKHNETPFIREIVWRDGMFWFGNWNWAEFKNIFRELEVLGNAFEHPHLLEGVSQ</sequence>
<organism evidence="2">
    <name type="scientific">Desulfitobacterium hafniense</name>
    <name type="common">Desulfitobacterium frappieri</name>
    <dbReference type="NCBI Taxonomy" id="49338"/>
    <lineage>
        <taxon>Bacteria</taxon>
        <taxon>Bacillati</taxon>
        <taxon>Bacillota</taxon>
        <taxon>Clostridia</taxon>
        <taxon>Eubacteriales</taxon>
        <taxon>Desulfitobacteriaceae</taxon>
        <taxon>Desulfitobacterium</taxon>
    </lineage>
</organism>